<dbReference type="PANTHER" id="PTHR30250">
    <property type="entry name" value="PST FAMILY PREDICTED COLANIC ACID TRANSPORTER"/>
    <property type="match status" value="1"/>
</dbReference>
<evidence type="ECO:0000256" key="2">
    <source>
        <dbReference type="ARBA" id="ARBA00022475"/>
    </source>
</evidence>
<feature type="chain" id="PRO_5039011615" description="Polysaccharide biosynthesis protein" evidence="7">
    <location>
        <begin position="21"/>
        <end position="423"/>
    </location>
</feature>
<evidence type="ECO:0000256" key="5">
    <source>
        <dbReference type="ARBA" id="ARBA00023136"/>
    </source>
</evidence>
<comment type="subcellular location">
    <subcellularLocation>
        <location evidence="1">Cell membrane</location>
        <topology evidence="1">Multi-pass membrane protein</topology>
    </subcellularLocation>
</comment>
<evidence type="ECO:0000313" key="9">
    <source>
        <dbReference type="Proteomes" id="UP000294621"/>
    </source>
</evidence>
<feature type="transmembrane region" description="Helical" evidence="6">
    <location>
        <begin position="160"/>
        <end position="180"/>
    </location>
</feature>
<feature type="transmembrane region" description="Helical" evidence="6">
    <location>
        <begin position="103"/>
        <end position="126"/>
    </location>
</feature>
<dbReference type="Proteomes" id="UP000294621">
    <property type="component" value="Unassembled WGS sequence"/>
</dbReference>
<evidence type="ECO:0000256" key="6">
    <source>
        <dbReference type="SAM" id="Phobius"/>
    </source>
</evidence>
<dbReference type="PANTHER" id="PTHR30250:SF11">
    <property type="entry name" value="O-ANTIGEN TRANSPORTER-RELATED"/>
    <property type="match status" value="1"/>
</dbReference>
<dbReference type="AlphaFoldDB" id="A0A4R5Y902"/>
<dbReference type="GO" id="GO:0005886">
    <property type="term" value="C:plasma membrane"/>
    <property type="evidence" value="ECO:0007669"/>
    <property type="project" value="UniProtKB-SubCell"/>
</dbReference>
<name>A0A4R5Y902_9MICC</name>
<keyword evidence="4 6" id="KW-1133">Transmembrane helix</keyword>
<keyword evidence="7" id="KW-0732">Signal</keyword>
<evidence type="ECO:0000256" key="7">
    <source>
        <dbReference type="SAM" id="SignalP"/>
    </source>
</evidence>
<protein>
    <recommendedName>
        <fullName evidence="10">Polysaccharide biosynthesis protein</fullName>
    </recommendedName>
</protein>
<accession>A0A4R5Y902</accession>
<evidence type="ECO:0000313" key="8">
    <source>
        <dbReference type="EMBL" id="TDL41113.1"/>
    </source>
</evidence>
<proteinExistence type="predicted"/>
<keyword evidence="3 6" id="KW-0812">Transmembrane</keyword>
<dbReference type="InterPro" id="IPR050833">
    <property type="entry name" value="Poly_Biosynth_Transport"/>
</dbReference>
<sequence>MIVFALAPAISLMAPLVALPAISAVHGSDGWSSIAIGQSLGTAISVVVELGWGITGPISAARQSQSHVSRLFRRSLWERSVVYAVLIPVIIGVVAVLKPASPVAAVLAALSMAMNGLAASWLYVALSKPLHMVFLDTLPRAGSSLLGALAITTAKAPLEVLPAIQIVGAALAMLAPLLFLPSPISRAEIKNPWAAIAHQFWASQGAALLTRLSTTAYVALPTVILAAVAPPQAVASYAAVDRLARAGLSGLGSAGLAFQGWIPGATGTALIVRLRTALLFNIVLAVFSAAGFWMVAPYLLRLLFLDAVSVDALTINSFAGVVALVVLSRCTGIQCLAVLGRTWQVAISTAIGFFVSIPLIVITGQRWGASGVALTVMTVELLVLVIQLIHLLNVFRARPAPFRSSPITGYDATQTELARSSDR</sequence>
<comment type="caution">
    <text evidence="8">The sequence shown here is derived from an EMBL/GenBank/DDBJ whole genome shotgun (WGS) entry which is preliminary data.</text>
</comment>
<feature type="transmembrane region" description="Helical" evidence="6">
    <location>
        <begin position="278"/>
        <end position="300"/>
    </location>
</feature>
<evidence type="ECO:0000256" key="1">
    <source>
        <dbReference type="ARBA" id="ARBA00004651"/>
    </source>
</evidence>
<feature type="transmembrane region" description="Helical" evidence="6">
    <location>
        <begin position="312"/>
        <end position="330"/>
    </location>
</feature>
<dbReference type="RefSeq" id="WP_133345426.1">
    <property type="nucleotide sequence ID" value="NZ_SMZQ01000001.1"/>
</dbReference>
<organism evidence="8 9">
    <name type="scientific">Arthrobacter nitrophenolicus</name>
    <dbReference type="NCBI Taxonomy" id="683150"/>
    <lineage>
        <taxon>Bacteria</taxon>
        <taxon>Bacillati</taxon>
        <taxon>Actinomycetota</taxon>
        <taxon>Actinomycetes</taxon>
        <taxon>Micrococcales</taxon>
        <taxon>Micrococcaceae</taxon>
        <taxon>Arthrobacter</taxon>
    </lineage>
</organism>
<feature type="signal peptide" evidence="7">
    <location>
        <begin position="1"/>
        <end position="20"/>
    </location>
</feature>
<feature type="transmembrane region" description="Helical" evidence="6">
    <location>
        <begin position="367"/>
        <end position="395"/>
    </location>
</feature>
<feature type="transmembrane region" description="Helical" evidence="6">
    <location>
        <begin position="76"/>
        <end position="97"/>
    </location>
</feature>
<reference evidence="8 9" key="1">
    <citation type="submission" date="2019-03" db="EMBL/GenBank/DDBJ databases">
        <title>Genome Sequencing and Assembly of Various Microbes Isolated from Partially Reclaimed Soil and Acid Mine Drainage (AMD) Site.</title>
        <authorList>
            <person name="Steinbock B."/>
            <person name="Bechtold R."/>
            <person name="Sevigny J.L."/>
            <person name="Thomas D."/>
            <person name="Cuthill L.R."/>
            <person name="Aveiro Johannsen E.J."/>
            <person name="Thomas K."/>
            <person name="Ghosh A."/>
        </authorList>
    </citation>
    <scope>NUCLEOTIDE SEQUENCE [LARGE SCALE GENOMIC DNA]</scope>
    <source>
        <strain evidence="8 9">S-A1</strain>
    </source>
</reference>
<feature type="transmembrane region" description="Helical" evidence="6">
    <location>
        <begin position="133"/>
        <end position="154"/>
    </location>
</feature>
<dbReference type="EMBL" id="SMZQ01000001">
    <property type="protein sequence ID" value="TDL41113.1"/>
    <property type="molecule type" value="Genomic_DNA"/>
</dbReference>
<evidence type="ECO:0000256" key="3">
    <source>
        <dbReference type="ARBA" id="ARBA00022692"/>
    </source>
</evidence>
<evidence type="ECO:0008006" key="10">
    <source>
        <dbReference type="Google" id="ProtNLM"/>
    </source>
</evidence>
<gene>
    <name evidence="8" type="ORF">E2R57_00015</name>
</gene>
<evidence type="ECO:0000256" key="4">
    <source>
        <dbReference type="ARBA" id="ARBA00022989"/>
    </source>
</evidence>
<feature type="transmembrane region" description="Helical" evidence="6">
    <location>
        <begin position="342"/>
        <end position="361"/>
    </location>
</feature>
<keyword evidence="2" id="KW-1003">Cell membrane</keyword>
<keyword evidence="5 6" id="KW-0472">Membrane</keyword>
<feature type="transmembrane region" description="Helical" evidence="6">
    <location>
        <begin position="34"/>
        <end position="55"/>
    </location>
</feature>
<dbReference type="OrthoDB" id="4826415at2"/>